<evidence type="ECO:0000256" key="1">
    <source>
        <dbReference type="SAM" id="SignalP"/>
    </source>
</evidence>
<proteinExistence type="predicted"/>
<feature type="chain" id="PRO_5038450827" description="Lipoprotein" evidence="1">
    <location>
        <begin position="19"/>
        <end position="185"/>
    </location>
</feature>
<dbReference type="AlphaFoldDB" id="A0A7X6KWA9"/>
<keyword evidence="3" id="KW-1185">Reference proteome</keyword>
<sequence>MKQLAFHALFAACVTVLAACTPVEPWQSNGTGIVSGDPILREATTLRGQAATDAQDTLTGVMGLVIPDDAVIETVETVDMQWAEGGYEVKDATVIRMSFPRAEAEAFGRTTPCRILAYDEWSTGFTPSTQPWVFDLIDEKPGSDAYVCREPVSGQPPGPTRNMVAVISNSDPVDVVVAIYQTPSD</sequence>
<dbReference type="PROSITE" id="PS51257">
    <property type="entry name" value="PROKAR_LIPOPROTEIN"/>
    <property type="match status" value="1"/>
</dbReference>
<keyword evidence="1" id="KW-0732">Signal</keyword>
<evidence type="ECO:0008006" key="4">
    <source>
        <dbReference type="Google" id="ProtNLM"/>
    </source>
</evidence>
<dbReference type="Proteomes" id="UP000581206">
    <property type="component" value="Unassembled WGS sequence"/>
</dbReference>
<name>A0A7X6KWA9_9CELL</name>
<evidence type="ECO:0000313" key="2">
    <source>
        <dbReference type="EMBL" id="NKY23328.1"/>
    </source>
</evidence>
<reference evidence="2 3" key="1">
    <citation type="submission" date="2020-04" db="EMBL/GenBank/DDBJ databases">
        <title>MicrobeNet Type strains.</title>
        <authorList>
            <person name="Nicholson A.C."/>
        </authorList>
    </citation>
    <scope>NUCLEOTIDE SEQUENCE [LARGE SCALE GENOMIC DNA]</scope>
    <source>
        <strain evidence="2 3">ATCC BAA-788</strain>
    </source>
</reference>
<dbReference type="RefSeq" id="WP_168630458.1">
    <property type="nucleotide sequence ID" value="NZ_BONL01000002.1"/>
</dbReference>
<accession>A0A7X6KWA9</accession>
<evidence type="ECO:0000313" key="3">
    <source>
        <dbReference type="Proteomes" id="UP000581206"/>
    </source>
</evidence>
<protein>
    <recommendedName>
        <fullName evidence="4">Lipoprotein</fullName>
    </recommendedName>
</protein>
<dbReference type="EMBL" id="JAAXOX010000005">
    <property type="protein sequence ID" value="NKY23328.1"/>
    <property type="molecule type" value="Genomic_DNA"/>
</dbReference>
<comment type="caution">
    <text evidence="2">The sequence shown here is derived from an EMBL/GenBank/DDBJ whole genome shotgun (WGS) entry which is preliminary data.</text>
</comment>
<feature type="signal peptide" evidence="1">
    <location>
        <begin position="1"/>
        <end position="18"/>
    </location>
</feature>
<organism evidence="2 3">
    <name type="scientific">Cellulomonas denverensis</name>
    <dbReference type="NCBI Taxonomy" id="264297"/>
    <lineage>
        <taxon>Bacteria</taxon>
        <taxon>Bacillati</taxon>
        <taxon>Actinomycetota</taxon>
        <taxon>Actinomycetes</taxon>
        <taxon>Micrococcales</taxon>
        <taxon>Cellulomonadaceae</taxon>
        <taxon>Cellulomonas</taxon>
    </lineage>
</organism>
<gene>
    <name evidence="2" type="ORF">HGA03_11710</name>
</gene>